<evidence type="ECO:0000313" key="2">
    <source>
        <dbReference type="EMBL" id="KAK2599947.1"/>
    </source>
</evidence>
<dbReference type="AlphaFoldDB" id="A0AAJ0CPP8"/>
<evidence type="ECO:0000313" key="3">
    <source>
        <dbReference type="Proteomes" id="UP001251528"/>
    </source>
</evidence>
<proteinExistence type="predicted"/>
<gene>
    <name evidence="2" type="ORF">QQS21_005331</name>
</gene>
<protein>
    <submittedName>
        <fullName evidence="2">Uncharacterized protein</fullName>
    </submittedName>
</protein>
<sequence length="353" mass="39911">MKIFHRIISLLSRRSVSNLDVNLNAAGSSNIQLQTQRHGPSAYSDEVPLGIHVDIPENARMWSAKTTSLLNVSAAKNYRMSHISLTQCPPSSSIQRNIKQRRKFMTPSSDPLSPRQVHEIIAHLGRSFAHFPYAICGTSALVYYGNITHVTRRVHILCTVESVGILKSWAVEQGMPLSPLNENDIGVYTEDGILRCIRIVSASTEEMAGLTVVHDCMHYAKVLNLPTLVDSMAEVYMRQVADQSKCEQALRLRDIRWALQEIINREDERHFLEAERLNTLSRMEFFECIRKTAPGLMDILSDGRLSGGQIDEPVRNDNDRRDDMTSGQIRKVRSIRSMVGELVNQKGSITHYR</sequence>
<feature type="region of interest" description="Disordered" evidence="1">
    <location>
        <begin position="307"/>
        <end position="326"/>
    </location>
</feature>
<organism evidence="2 3">
    <name type="scientific">Conoideocrella luteorostrata</name>
    <dbReference type="NCBI Taxonomy" id="1105319"/>
    <lineage>
        <taxon>Eukaryota</taxon>
        <taxon>Fungi</taxon>
        <taxon>Dikarya</taxon>
        <taxon>Ascomycota</taxon>
        <taxon>Pezizomycotina</taxon>
        <taxon>Sordariomycetes</taxon>
        <taxon>Hypocreomycetidae</taxon>
        <taxon>Hypocreales</taxon>
        <taxon>Clavicipitaceae</taxon>
        <taxon>Conoideocrella</taxon>
    </lineage>
</organism>
<evidence type="ECO:0000256" key="1">
    <source>
        <dbReference type="SAM" id="MobiDB-lite"/>
    </source>
</evidence>
<name>A0AAJ0CPP8_9HYPO</name>
<accession>A0AAJ0CPP8</accession>
<comment type="caution">
    <text evidence="2">The sequence shown here is derived from an EMBL/GenBank/DDBJ whole genome shotgun (WGS) entry which is preliminary data.</text>
</comment>
<dbReference type="EMBL" id="JASWJB010000087">
    <property type="protein sequence ID" value="KAK2599947.1"/>
    <property type="molecule type" value="Genomic_DNA"/>
</dbReference>
<keyword evidence="3" id="KW-1185">Reference proteome</keyword>
<reference evidence="2" key="1">
    <citation type="submission" date="2023-06" db="EMBL/GenBank/DDBJ databases">
        <title>Conoideocrella luteorostrata (Hypocreales: Clavicipitaceae), a potential biocontrol fungus for elongate hemlock scale in United States Christmas tree production areas.</title>
        <authorList>
            <person name="Barrett H."/>
            <person name="Lovett B."/>
            <person name="Macias A.M."/>
            <person name="Stajich J.E."/>
            <person name="Kasson M.T."/>
        </authorList>
    </citation>
    <scope>NUCLEOTIDE SEQUENCE</scope>
    <source>
        <strain evidence="2">ARSEF 14590</strain>
    </source>
</reference>
<feature type="compositionally biased region" description="Basic and acidic residues" evidence="1">
    <location>
        <begin position="312"/>
        <end position="324"/>
    </location>
</feature>
<dbReference type="Proteomes" id="UP001251528">
    <property type="component" value="Unassembled WGS sequence"/>
</dbReference>